<dbReference type="PANTHER" id="PTHR42918">
    <property type="entry name" value="LYSYL-TRNA SYNTHETASE"/>
    <property type="match status" value="1"/>
</dbReference>
<dbReference type="Gene3D" id="2.40.50.140">
    <property type="entry name" value="Nucleic acid-binding proteins"/>
    <property type="match status" value="1"/>
</dbReference>
<dbReference type="GO" id="GO:0006430">
    <property type="term" value="P:lysyl-tRNA aminoacylation"/>
    <property type="evidence" value="ECO:0007669"/>
    <property type="project" value="TreeGrafter"/>
</dbReference>
<dbReference type="PANTHER" id="PTHR42918:SF15">
    <property type="entry name" value="LYSINE--TRNA LIGASE, CHLOROPLASTIC_MITOCHONDRIAL"/>
    <property type="match status" value="1"/>
</dbReference>
<dbReference type="Pfam" id="PF00152">
    <property type="entry name" value="tRNA-synt_2"/>
    <property type="match status" value="1"/>
</dbReference>
<dbReference type="InterPro" id="IPR012340">
    <property type="entry name" value="NA-bd_OB-fold"/>
</dbReference>
<evidence type="ECO:0000313" key="12">
    <source>
        <dbReference type="EnsemblPlants" id="EMT06457"/>
    </source>
</evidence>
<dbReference type="CDD" id="cd04322">
    <property type="entry name" value="LysRS_N"/>
    <property type="match status" value="1"/>
</dbReference>
<dbReference type="GO" id="GO:0046872">
    <property type="term" value="F:metal ion binding"/>
    <property type="evidence" value="ECO:0007669"/>
    <property type="project" value="UniProtKB-KW"/>
</dbReference>
<dbReference type="SUPFAM" id="SSF50249">
    <property type="entry name" value="Nucleic acid-binding proteins"/>
    <property type="match status" value="1"/>
</dbReference>
<comment type="catalytic activity">
    <reaction evidence="9">
        <text>tRNA(Lys) + L-lysine + ATP = L-lysyl-tRNA(Lys) + AMP + diphosphate</text>
        <dbReference type="Rhea" id="RHEA:20792"/>
        <dbReference type="Rhea" id="RHEA-COMP:9696"/>
        <dbReference type="Rhea" id="RHEA-COMP:9697"/>
        <dbReference type="ChEBI" id="CHEBI:30616"/>
        <dbReference type="ChEBI" id="CHEBI:32551"/>
        <dbReference type="ChEBI" id="CHEBI:33019"/>
        <dbReference type="ChEBI" id="CHEBI:78442"/>
        <dbReference type="ChEBI" id="CHEBI:78529"/>
        <dbReference type="ChEBI" id="CHEBI:456215"/>
        <dbReference type="EC" id="6.1.1.6"/>
    </reaction>
</comment>
<dbReference type="FunFam" id="3.30.930.10:FF:000162">
    <property type="entry name" value="Lysyl-tRNA synthetase"/>
    <property type="match status" value="1"/>
</dbReference>
<dbReference type="SUPFAM" id="SSF55681">
    <property type="entry name" value="Class II aaRS and biotin synthetases"/>
    <property type="match status" value="1"/>
</dbReference>
<dbReference type="GO" id="GO:0005524">
    <property type="term" value="F:ATP binding"/>
    <property type="evidence" value="ECO:0007669"/>
    <property type="project" value="UniProtKB-KW"/>
</dbReference>
<dbReference type="InterPro" id="IPR004365">
    <property type="entry name" value="NA-bd_OB_tRNA"/>
</dbReference>
<keyword evidence="7" id="KW-0648">Protein biosynthesis</keyword>
<dbReference type="Gene3D" id="3.30.930.10">
    <property type="entry name" value="Bira Bifunctional Protein, Domain 2"/>
    <property type="match status" value="1"/>
</dbReference>
<keyword evidence="3" id="KW-0436">Ligase</keyword>
<dbReference type="ExpressionAtlas" id="M8BU37">
    <property type="expression patterns" value="baseline"/>
</dbReference>
<reference evidence="12" key="1">
    <citation type="submission" date="2015-06" db="UniProtKB">
        <authorList>
            <consortium name="EnsemblPlants"/>
        </authorList>
    </citation>
    <scope>IDENTIFICATION</scope>
</reference>
<sequence length="367" mass="41414">MEALRVWRASFNLLGFAASRAAAASAGRAHRFHIRCCSPAAAATTKPPQDRRRRSASSSSTSDRDSIRAIRLKKVEELRGKGYEPYAYKWDRTHTTKELQERYTHLENGEVCTEASVSIAGRIVARRAFGKLVFMTIRDDSGTIQLYCEKDSLTEEQFEQLKAFIDVGDILGASGSIKKTEKGLVLIILILMCQIELKGERKEKGGVRRIPNFPSTVHVWVALVGEWDRWASGLMDQHRPQISKGVLLRHHLPIKANLLLLLVPSSTETTPHVLGFSSTKSKTFGFQGELSVYVSFFEILTKSLLPLPDKYHGLTDVDKRYRQRYIDMIANPEVADVFRTRAKVVSEIRKTMESFGFIEVETPVLQD</sequence>
<evidence type="ECO:0000256" key="8">
    <source>
        <dbReference type="ARBA" id="ARBA00023146"/>
    </source>
</evidence>
<evidence type="ECO:0000256" key="5">
    <source>
        <dbReference type="ARBA" id="ARBA00022741"/>
    </source>
</evidence>
<evidence type="ECO:0000256" key="9">
    <source>
        <dbReference type="ARBA" id="ARBA00048573"/>
    </source>
</evidence>
<comment type="similarity">
    <text evidence="1">Belongs to the class-II aminoacyl-tRNA synthetase family.</text>
</comment>
<evidence type="ECO:0000256" key="4">
    <source>
        <dbReference type="ARBA" id="ARBA00022723"/>
    </source>
</evidence>
<feature type="domain" description="OB" evidence="11">
    <location>
        <begin position="117"/>
        <end position="188"/>
    </location>
</feature>
<keyword evidence="4" id="KW-0479">Metal-binding</keyword>
<evidence type="ECO:0000256" key="1">
    <source>
        <dbReference type="ARBA" id="ARBA00008226"/>
    </source>
</evidence>
<keyword evidence="8" id="KW-0030">Aminoacyl-tRNA synthetase</keyword>
<dbReference type="GO" id="GO:0004824">
    <property type="term" value="F:lysine-tRNA ligase activity"/>
    <property type="evidence" value="ECO:0007669"/>
    <property type="project" value="UniProtKB-EC"/>
</dbReference>
<dbReference type="EnsemblPlants" id="EMT06457">
    <property type="protein sequence ID" value="EMT06457"/>
    <property type="gene ID" value="F775_29285"/>
</dbReference>
<accession>M8BU37</accession>
<dbReference type="InterPro" id="IPR044136">
    <property type="entry name" value="Lys-tRNA-ligase_II_N"/>
</dbReference>
<dbReference type="GO" id="GO:0005739">
    <property type="term" value="C:mitochondrion"/>
    <property type="evidence" value="ECO:0007669"/>
    <property type="project" value="TreeGrafter"/>
</dbReference>
<evidence type="ECO:0000256" key="2">
    <source>
        <dbReference type="ARBA" id="ARBA00013166"/>
    </source>
</evidence>
<dbReference type="FunFam" id="2.40.50.140:FF:000024">
    <property type="entry name" value="Lysine--tRNA ligase"/>
    <property type="match status" value="1"/>
</dbReference>
<keyword evidence="6" id="KW-0067">ATP-binding</keyword>
<dbReference type="GO" id="GO:0005829">
    <property type="term" value="C:cytosol"/>
    <property type="evidence" value="ECO:0007669"/>
    <property type="project" value="TreeGrafter"/>
</dbReference>
<proteinExistence type="inferred from homology"/>
<evidence type="ECO:0000256" key="3">
    <source>
        <dbReference type="ARBA" id="ARBA00022598"/>
    </source>
</evidence>
<dbReference type="Pfam" id="PF01336">
    <property type="entry name" value="tRNA_anti-codon"/>
    <property type="match status" value="1"/>
</dbReference>
<feature type="domain" description="Aminoacyl-tRNA synthetase class II (D/K/N)" evidence="10">
    <location>
        <begin position="317"/>
        <end position="366"/>
    </location>
</feature>
<dbReference type="GO" id="GO:0000049">
    <property type="term" value="F:tRNA binding"/>
    <property type="evidence" value="ECO:0007669"/>
    <property type="project" value="TreeGrafter"/>
</dbReference>
<dbReference type="InterPro" id="IPR004364">
    <property type="entry name" value="Aa-tRNA-synt_II"/>
</dbReference>
<dbReference type="InterPro" id="IPR045864">
    <property type="entry name" value="aa-tRNA-synth_II/BPL/LPL"/>
</dbReference>
<name>M8BU37_AEGTA</name>
<organism evidence="12">
    <name type="scientific">Aegilops tauschii</name>
    <name type="common">Tausch's goatgrass</name>
    <name type="synonym">Aegilops squarrosa</name>
    <dbReference type="NCBI Taxonomy" id="37682"/>
    <lineage>
        <taxon>Eukaryota</taxon>
        <taxon>Viridiplantae</taxon>
        <taxon>Streptophyta</taxon>
        <taxon>Embryophyta</taxon>
        <taxon>Tracheophyta</taxon>
        <taxon>Spermatophyta</taxon>
        <taxon>Magnoliopsida</taxon>
        <taxon>Liliopsida</taxon>
        <taxon>Poales</taxon>
        <taxon>Poaceae</taxon>
        <taxon>BOP clade</taxon>
        <taxon>Pooideae</taxon>
        <taxon>Triticodae</taxon>
        <taxon>Triticeae</taxon>
        <taxon>Triticinae</taxon>
        <taxon>Aegilops</taxon>
    </lineage>
</organism>
<evidence type="ECO:0000256" key="6">
    <source>
        <dbReference type="ARBA" id="ARBA00022840"/>
    </source>
</evidence>
<dbReference type="EC" id="6.1.1.6" evidence="2"/>
<protein>
    <recommendedName>
        <fullName evidence="2">lysine--tRNA ligase</fullName>
        <ecNumber evidence="2">6.1.1.6</ecNumber>
    </recommendedName>
</protein>
<evidence type="ECO:0000259" key="10">
    <source>
        <dbReference type="Pfam" id="PF00152"/>
    </source>
</evidence>
<keyword evidence="5" id="KW-0547">Nucleotide-binding</keyword>
<evidence type="ECO:0000259" key="11">
    <source>
        <dbReference type="Pfam" id="PF01336"/>
    </source>
</evidence>
<dbReference type="AlphaFoldDB" id="M8BU37"/>
<evidence type="ECO:0000256" key="7">
    <source>
        <dbReference type="ARBA" id="ARBA00022917"/>
    </source>
</evidence>